<keyword evidence="1" id="KW-0808">Transferase</keyword>
<dbReference type="OrthoDB" id="7208816at2"/>
<organism evidence="5 6">
    <name type="scientific">Rhodobacter maris</name>
    <dbReference type="NCBI Taxonomy" id="446682"/>
    <lineage>
        <taxon>Bacteria</taxon>
        <taxon>Pseudomonadati</taxon>
        <taxon>Pseudomonadota</taxon>
        <taxon>Alphaproteobacteria</taxon>
        <taxon>Rhodobacterales</taxon>
        <taxon>Rhodobacter group</taxon>
        <taxon>Rhodobacter</taxon>
    </lineage>
</organism>
<sequence>MNSPLKTRPEAEPVLDEAGFRRFDRMVHALMGKAEGGLSPVSLWLAWADWAAHLAMSPGKQAELGYNALARAQQLAAEVQCQLRGGRADGLDCVTPFKSDRRFAGTEWKKFPFSLYAQSFLATEAWWKEATTGLSGVESAHEKLVAFYGRQFLDMMAPSNFLATNPDLITRTREEGGRNLIRGAHYLAEDMRALTQGADEEAQFRPGETVALTKGRVVFRNRLIELIQYAPVTKTVQATPLLIVPAWIMKYYILDLTPPESLIAWAVAQGFTVFCISWKNPDEEDRNLGFDDYRELGVMAAMDAIGRITGAPKVHGLGYCLGGTLLSVAAAAMARDGDDRLASLTMLAAQVDFTEAGELSLFTNEDQLALLEDMMWQEGFLDKTAMAGTFSMLKSKDLIWSKMIHDYMLGEREQGSALGDWSHDATRMPYRMHSEYLRHLFLANDLAEGRMEAAGSHVMLRDIRCPVFAVATERDHIAPWQSVFKLTWLLGGEVTFALIAGGHNSGIVSPPGNARAKYRLLTHVHGAPHPGPEDWAETVAPVAGSWWEPWGAWLSAKGAGEKIAPPAPGPDLGAAPGSYVFGR</sequence>
<feature type="domain" description="Poly-beta-hydroxybutyrate polymerase N-terminal" evidence="3">
    <location>
        <begin position="100"/>
        <end position="266"/>
    </location>
</feature>
<dbReference type="Pfam" id="PF07167">
    <property type="entry name" value="PhaC_N"/>
    <property type="match status" value="1"/>
</dbReference>
<proteinExistence type="predicted"/>
<evidence type="ECO:0000256" key="1">
    <source>
        <dbReference type="ARBA" id="ARBA00022679"/>
    </source>
</evidence>
<reference evidence="6" key="1">
    <citation type="submission" date="2017-08" db="EMBL/GenBank/DDBJ databases">
        <authorList>
            <person name="Varghese N."/>
            <person name="Submissions S."/>
        </authorList>
    </citation>
    <scope>NUCLEOTIDE SEQUENCE [LARGE SCALE GENOMIC DNA]</scope>
    <source>
        <strain evidence="6">JA276</strain>
    </source>
</reference>
<dbReference type="InterPro" id="IPR010941">
    <property type="entry name" value="PhaC_N"/>
</dbReference>
<dbReference type="SUPFAM" id="SSF53474">
    <property type="entry name" value="alpha/beta-Hydrolases"/>
    <property type="match status" value="1"/>
</dbReference>
<dbReference type="Proteomes" id="UP000219111">
    <property type="component" value="Unassembled WGS sequence"/>
</dbReference>
<dbReference type="InterPro" id="IPR029058">
    <property type="entry name" value="AB_hydrolase_fold"/>
</dbReference>
<dbReference type="RefSeq" id="WP_097070111.1">
    <property type="nucleotide sequence ID" value="NZ_OBMT01000006.1"/>
</dbReference>
<dbReference type="GO" id="GO:0042619">
    <property type="term" value="P:poly-hydroxybutyrate biosynthetic process"/>
    <property type="evidence" value="ECO:0007669"/>
    <property type="project" value="InterPro"/>
</dbReference>
<evidence type="ECO:0000313" key="5">
    <source>
        <dbReference type="EMBL" id="SOC08166.1"/>
    </source>
</evidence>
<name>A0A285SJZ6_9RHOB</name>
<dbReference type="AlphaFoldDB" id="A0A285SJZ6"/>
<dbReference type="InterPro" id="IPR051321">
    <property type="entry name" value="PHA/PHB_synthase"/>
</dbReference>
<accession>A0A285SJZ6</accession>
<keyword evidence="2" id="KW-0012">Acyltransferase</keyword>
<dbReference type="PANTHER" id="PTHR36837">
    <property type="entry name" value="POLY(3-HYDROXYALKANOATE) POLYMERASE SUBUNIT PHAC"/>
    <property type="match status" value="1"/>
</dbReference>
<dbReference type="GO" id="GO:0016746">
    <property type="term" value="F:acyltransferase activity"/>
    <property type="evidence" value="ECO:0007669"/>
    <property type="project" value="UniProtKB-KW"/>
</dbReference>
<dbReference type="InterPro" id="IPR022211">
    <property type="entry name" value="PHBC_N"/>
</dbReference>
<dbReference type="Pfam" id="PF12551">
    <property type="entry name" value="PHBC_N"/>
    <property type="match status" value="1"/>
</dbReference>
<feature type="domain" description="Poly-beta-hydroxybutyrate polymerase N-terminal" evidence="4">
    <location>
        <begin position="20"/>
        <end position="60"/>
    </location>
</feature>
<protein>
    <submittedName>
        <fullName evidence="5">Polyhydroxyalkanoate synthase</fullName>
    </submittedName>
</protein>
<evidence type="ECO:0000256" key="2">
    <source>
        <dbReference type="ARBA" id="ARBA00023315"/>
    </source>
</evidence>
<keyword evidence="6" id="KW-1185">Reference proteome</keyword>
<dbReference type="EMBL" id="OBMT01000006">
    <property type="protein sequence ID" value="SOC08166.1"/>
    <property type="molecule type" value="Genomic_DNA"/>
</dbReference>
<gene>
    <name evidence="5" type="ORF">SAMN05877831_106161</name>
</gene>
<dbReference type="Gene3D" id="3.40.50.1820">
    <property type="entry name" value="alpha/beta hydrolase"/>
    <property type="match status" value="1"/>
</dbReference>
<evidence type="ECO:0000313" key="6">
    <source>
        <dbReference type="Proteomes" id="UP000219111"/>
    </source>
</evidence>
<evidence type="ECO:0000259" key="3">
    <source>
        <dbReference type="Pfam" id="PF07167"/>
    </source>
</evidence>
<dbReference type="PANTHER" id="PTHR36837:SF5">
    <property type="entry name" value="POLY-3-HYDROXYBUTYRATE SYNTHASE"/>
    <property type="match status" value="1"/>
</dbReference>
<evidence type="ECO:0000259" key="4">
    <source>
        <dbReference type="Pfam" id="PF12551"/>
    </source>
</evidence>